<protein>
    <submittedName>
        <fullName evidence="1">Uncharacterized protein</fullName>
    </submittedName>
</protein>
<gene>
    <name evidence="1" type="ORF">F8B43_5647</name>
</gene>
<sequence>MRDACMRREPDIPCAGLYELSKQLEDVTQRRAIDAFDGANGLL</sequence>
<dbReference type="AlphaFoldDB" id="A0A833IZW5"/>
<dbReference type="EMBL" id="WEKV01000025">
    <property type="protein sequence ID" value="KAB7781898.1"/>
    <property type="molecule type" value="Genomic_DNA"/>
</dbReference>
<accession>A0A833IZW5</accession>
<reference evidence="1 2" key="1">
    <citation type="submission" date="2019-10" db="EMBL/GenBank/DDBJ databases">
        <title>Draft Genome Sequence of the Caffeine Degrading Methylotroph Methylorubrum populi PINKEL.</title>
        <authorList>
            <person name="Dawson S.C."/>
            <person name="Zhang X."/>
            <person name="Wright M.E."/>
            <person name="Sharma G."/>
            <person name="Langner J.T."/>
            <person name="Ditty J.L."/>
            <person name="Subuyuj G.A."/>
        </authorList>
    </citation>
    <scope>NUCLEOTIDE SEQUENCE [LARGE SCALE GENOMIC DNA]</scope>
    <source>
        <strain evidence="1 2">Pinkel</strain>
    </source>
</reference>
<evidence type="ECO:0000313" key="2">
    <source>
        <dbReference type="Proteomes" id="UP000469949"/>
    </source>
</evidence>
<organism evidence="1 2">
    <name type="scientific">Methylorubrum populi</name>
    <dbReference type="NCBI Taxonomy" id="223967"/>
    <lineage>
        <taxon>Bacteria</taxon>
        <taxon>Pseudomonadati</taxon>
        <taxon>Pseudomonadota</taxon>
        <taxon>Alphaproteobacteria</taxon>
        <taxon>Hyphomicrobiales</taxon>
        <taxon>Methylobacteriaceae</taxon>
        <taxon>Methylorubrum</taxon>
    </lineage>
</organism>
<comment type="caution">
    <text evidence="1">The sequence shown here is derived from an EMBL/GenBank/DDBJ whole genome shotgun (WGS) entry which is preliminary data.</text>
</comment>
<name>A0A833IZW5_9HYPH</name>
<dbReference type="Proteomes" id="UP000469949">
    <property type="component" value="Unassembled WGS sequence"/>
</dbReference>
<evidence type="ECO:0000313" key="1">
    <source>
        <dbReference type="EMBL" id="KAB7781898.1"/>
    </source>
</evidence>
<proteinExistence type="predicted"/>